<dbReference type="RefSeq" id="WP_187071685.1">
    <property type="nucleotide sequence ID" value="NZ_JACRYL010000010.1"/>
</dbReference>
<feature type="transmembrane region" description="Helical" evidence="1">
    <location>
        <begin position="16"/>
        <end position="36"/>
    </location>
</feature>
<dbReference type="Pfam" id="PF12836">
    <property type="entry name" value="HHH_3"/>
    <property type="match status" value="3"/>
</dbReference>
<organism evidence="2 3">
    <name type="scientific">Pedobacter fastidiosus</name>
    <dbReference type="NCBI Taxonomy" id="2765361"/>
    <lineage>
        <taxon>Bacteria</taxon>
        <taxon>Pseudomonadati</taxon>
        <taxon>Bacteroidota</taxon>
        <taxon>Sphingobacteriia</taxon>
        <taxon>Sphingobacteriales</taxon>
        <taxon>Sphingobacteriaceae</taxon>
        <taxon>Pedobacter</taxon>
    </lineage>
</organism>
<keyword evidence="1" id="KW-0812">Transmembrane</keyword>
<dbReference type="PANTHER" id="PTHR21180:SF32">
    <property type="entry name" value="ENDONUCLEASE_EXONUCLEASE_PHOSPHATASE FAMILY DOMAIN-CONTAINING PROTEIN 1"/>
    <property type="match status" value="1"/>
</dbReference>
<dbReference type="Proteomes" id="UP000652755">
    <property type="component" value="Unassembled WGS sequence"/>
</dbReference>
<evidence type="ECO:0000313" key="3">
    <source>
        <dbReference type="Proteomes" id="UP000652755"/>
    </source>
</evidence>
<keyword evidence="1" id="KW-0472">Membrane</keyword>
<dbReference type="SUPFAM" id="SSF47781">
    <property type="entry name" value="RuvA domain 2-like"/>
    <property type="match status" value="3"/>
</dbReference>
<keyword evidence="3" id="KW-1185">Reference proteome</keyword>
<dbReference type="PANTHER" id="PTHR21180">
    <property type="entry name" value="ENDONUCLEASE/EXONUCLEASE/PHOSPHATASE FAMILY DOMAIN-CONTAINING PROTEIN 1"/>
    <property type="match status" value="1"/>
</dbReference>
<reference evidence="2 3" key="1">
    <citation type="submission" date="2020-08" db="EMBL/GenBank/DDBJ databases">
        <authorList>
            <person name="Sun Q."/>
            <person name="Inoue M."/>
        </authorList>
    </citation>
    <scope>NUCLEOTIDE SEQUENCE [LARGE SCALE GENOMIC DNA]</scope>
    <source>
        <strain evidence="2 3">CCM 8938</strain>
    </source>
</reference>
<protein>
    <submittedName>
        <fullName evidence="2">Helix-hairpin-helix domain-containing protein</fullName>
    </submittedName>
</protein>
<proteinExistence type="predicted"/>
<comment type="caution">
    <text evidence="2">The sequence shown here is derived from an EMBL/GenBank/DDBJ whole genome shotgun (WGS) entry which is preliminary data.</text>
</comment>
<sequence length="299" mass="34803">MRIWLNKHFGFSKGEFNGLLFLIFIIIALKAVPYIYDHFKSLEKDSPDLLAQIQKIEVTDQNNFHYTRDRIEESSPSKTSKLFTFDPNKIDEEGWQTLGLSPKQASSIVNYRNKGGKFYKAEDLQKMYTISPEMYKKLLPYVQIENQQSNYPKKDFNFEKREYVKKPLAIIDINVADSAQLDEIKGVGGAFANRILKYRERLGGFYKKEQLMEVYGLDSVKYEEIKNQISLSPIKLKTVNINTAIFNDLKSNPYLSYKQISAIIQYRKQHGNYSSPADLKKIVILNQQIIDKITPYISY</sequence>
<evidence type="ECO:0000313" key="2">
    <source>
        <dbReference type="EMBL" id="MBC6111218.1"/>
    </source>
</evidence>
<keyword evidence="1" id="KW-1133">Transmembrane helix</keyword>
<accession>A0ABR7KU50</accession>
<dbReference type="EMBL" id="JACRYL010000010">
    <property type="protein sequence ID" value="MBC6111218.1"/>
    <property type="molecule type" value="Genomic_DNA"/>
</dbReference>
<dbReference type="InterPro" id="IPR051675">
    <property type="entry name" value="Endo/Exo/Phosphatase_dom_1"/>
</dbReference>
<dbReference type="InterPro" id="IPR010994">
    <property type="entry name" value="RuvA_2-like"/>
</dbReference>
<gene>
    <name evidence="2" type="ORF">H7U22_12365</name>
</gene>
<evidence type="ECO:0000256" key="1">
    <source>
        <dbReference type="SAM" id="Phobius"/>
    </source>
</evidence>
<dbReference type="Gene3D" id="1.10.150.280">
    <property type="entry name" value="AF1531-like domain"/>
    <property type="match status" value="3"/>
</dbReference>
<name>A0ABR7KU50_9SPHI</name>